<dbReference type="AlphaFoldDB" id="A0A0G1GIC8"/>
<dbReference type="GO" id="GO:0008374">
    <property type="term" value="F:O-acyltransferase activity"/>
    <property type="evidence" value="ECO:0007669"/>
    <property type="project" value="InterPro"/>
</dbReference>
<evidence type="ECO:0000313" key="1">
    <source>
        <dbReference type="EMBL" id="KKS98548.1"/>
    </source>
</evidence>
<proteinExistence type="predicted"/>
<comment type="caution">
    <text evidence="1">The sequence shown here is derived from an EMBL/GenBank/DDBJ whole genome shotgun (WGS) entry which is preliminary data.</text>
</comment>
<dbReference type="InterPro" id="IPR003386">
    <property type="entry name" value="LACT/PDAT_acylTrfase"/>
</dbReference>
<dbReference type="STRING" id="1618443.UV73_C0001G0069"/>
<reference evidence="1 2" key="1">
    <citation type="journal article" date="2015" name="Nature">
        <title>rRNA introns, odd ribosomes, and small enigmatic genomes across a large radiation of phyla.</title>
        <authorList>
            <person name="Brown C.T."/>
            <person name="Hug L.A."/>
            <person name="Thomas B.C."/>
            <person name="Sharon I."/>
            <person name="Castelle C.J."/>
            <person name="Singh A."/>
            <person name="Wilkins M.J."/>
            <person name="Williams K.H."/>
            <person name="Banfield J.F."/>
        </authorList>
    </citation>
    <scope>NUCLEOTIDE SEQUENCE [LARGE SCALE GENOMIC DNA]</scope>
</reference>
<dbReference type="PANTHER" id="PTHR35279">
    <property type="match status" value="1"/>
</dbReference>
<dbReference type="Proteomes" id="UP000034894">
    <property type="component" value="Unassembled WGS sequence"/>
</dbReference>
<dbReference type="Pfam" id="PF02450">
    <property type="entry name" value="LCAT"/>
    <property type="match status" value="1"/>
</dbReference>
<gene>
    <name evidence="1" type="ORF">UV73_C0001G0069</name>
</gene>
<dbReference type="SUPFAM" id="SSF75005">
    <property type="entry name" value="Arabinanase/levansucrase/invertase"/>
    <property type="match status" value="1"/>
</dbReference>
<dbReference type="InterPro" id="IPR029058">
    <property type="entry name" value="AB_hydrolase_fold"/>
</dbReference>
<accession>A0A0G1GIC8</accession>
<dbReference type="Gene3D" id="3.40.50.1820">
    <property type="entry name" value="alpha/beta hydrolase"/>
    <property type="match status" value="1"/>
</dbReference>
<dbReference type="Gene3D" id="2.115.10.20">
    <property type="entry name" value="Glycosyl hydrolase domain, family 43"/>
    <property type="match status" value="2"/>
</dbReference>
<name>A0A0G1GIC8_9BACT</name>
<dbReference type="EMBL" id="LCFP01000001">
    <property type="protein sequence ID" value="KKS98548.1"/>
    <property type="molecule type" value="Genomic_DNA"/>
</dbReference>
<dbReference type="InterPro" id="IPR023296">
    <property type="entry name" value="Glyco_hydro_beta-prop_sf"/>
</dbReference>
<protein>
    <submittedName>
        <fullName evidence="1">PGAP1 family protein</fullName>
    </submittedName>
</protein>
<evidence type="ECO:0000313" key="2">
    <source>
        <dbReference type="Proteomes" id="UP000034894"/>
    </source>
</evidence>
<dbReference type="SUPFAM" id="SSF53474">
    <property type="entry name" value="alpha/beta-Hydrolases"/>
    <property type="match status" value="1"/>
</dbReference>
<organism evidence="1 2">
    <name type="scientific">Candidatus Gottesmanbacteria bacterium GW2011_GWA2_43_14</name>
    <dbReference type="NCBI Taxonomy" id="1618443"/>
    <lineage>
        <taxon>Bacteria</taxon>
        <taxon>Candidatus Gottesmaniibacteriota</taxon>
    </lineage>
</organism>
<dbReference type="PANTHER" id="PTHR35279:SF1">
    <property type="entry name" value="ARABINANASE_LEVANSUCRASE_INVERTASE"/>
    <property type="match status" value="1"/>
</dbReference>
<sequence length="664" mass="75574">MWFHRARTNFNTFDLYYAESSDGIFWDNFTKLLFTNETTWDQYSQTAPSVIYDSNENKYKMWYSGSGYFNSDPQRWRIGYAFSSDGITWTKNANPVLDADQEWEDKNNLAGVSNPHVLKISNKYHLWYHSKGKIGYALSNDEITWTKHSEPILSPLVGTYYSKSVWDPYVVYDNNQYYLFFSAIGSSVNLGVASDISLPDVIIPTQTPTPTLTPTPTIPKDSPIVILPGLGASWNTKDMVSCGLSSSAKWVQTPYYASVYDRLFKTLENNAHMTRDKNLFIYYYDWRKPLDEQVILFRKYLDDISKKTNSKVRLIGHSMGGLLIRGYLSDYPGDDRVYKAMTVGTPHTGTVLAYPLWANGDIWFTELGVKIPITLLLNYCRLVKTTLNLTGISKGFVTIDVPTYKLLSQKETIQSLAPSIESLLPVFNYLQKNGNLIDSTSLISQNNWLKNHLIDNNRIKMITDTISGNNRNTLKVLSVKPPSKKDLKNKNWVDGVPIAKEFDKQGDGTILNLSSILPNINNMTIEGDHIQIIYSDEALNKILEFLDLEDTPIYQKEPVPIAEAETAIVLMSDKNAEIRATNMDKNTINSQENLLSLFNPQTGNYKIQIKGDQNDQTVLQTALLNKVSDTEVDTYSVKLKKNVWMNYLLIYTPNNPNKLVLVPY</sequence>
<dbReference type="GO" id="GO:0006629">
    <property type="term" value="P:lipid metabolic process"/>
    <property type="evidence" value="ECO:0007669"/>
    <property type="project" value="InterPro"/>
</dbReference>